<organism evidence="1 2">
    <name type="scientific">Pontibacter chinhatensis</name>
    <dbReference type="NCBI Taxonomy" id="1436961"/>
    <lineage>
        <taxon>Bacteria</taxon>
        <taxon>Pseudomonadati</taxon>
        <taxon>Bacteroidota</taxon>
        <taxon>Cytophagia</taxon>
        <taxon>Cytophagales</taxon>
        <taxon>Hymenobacteraceae</taxon>
        <taxon>Pontibacter</taxon>
    </lineage>
</organism>
<dbReference type="EMBL" id="FOOT01000018">
    <property type="protein sequence ID" value="SFH40848.1"/>
    <property type="molecule type" value="Genomic_DNA"/>
</dbReference>
<dbReference type="AlphaFoldDB" id="A0A1I2ZSQ7"/>
<dbReference type="Proteomes" id="UP000198724">
    <property type="component" value="Unassembled WGS sequence"/>
</dbReference>
<keyword evidence="2" id="KW-1185">Reference proteome</keyword>
<sequence length="50" mass="6111">MYIHILYIQITSKHYESVLNFAVRQQNFYKQTIKRVTTCIEKIWQMMPSS</sequence>
<evidence type="ECO:0000313" key="2">
    <source>
        <dbReference type="Proteomes" id="UP000198724"/>
    </source>
</evidence>
<proteinExistence type="predicted"/>
<evidence type="ECO:0000313" key="1">
    <source>
        <dbReference type="EMBL" id="SFH40848.1"/>
    </source>
</evidence>
<accession>A0A1I2ZSQ7</accession>
<protein>
    <submittedName>
        <fullName evidence="1">Uncharacterized protein</fullName>
    </submittedName>
</protein>
<name>A0A1I2ZSQ7_9BACT</name>
<gene>
    <name evidence="1" type="ORF">SAMN05421739_11826</name>
</gene>
<reference evidence="2" key="1">
    <citation type="submission" date="2016-10" db="EMBL/GenBank/DDBJ databases">
        <authorList>
            <person name="Varghese N."/>
            <person name="Submissions S."/>
        </authorList>
    </citation>
    <scope>NUCLEOTIDE SEQUENCE [LARGE SCALE GENOMIC DNA]</scope>
    <source>
        <strain evidence="2">LP51</strain>
    </source>
</reference>